<dbReference type="InterPro" id="IPR027417">
    <property type="entry name" value="P-loop_NTPase"/>
</dbReference>
<dbReference type="EMBL" id="LSCQ01000026">
    <property type="protein sequence ID" value="KXB37447.1"/>
    <property type="molecule type" value="Genomic_DNA"/>
</dbReference>
<dbReference type="PANTHER" id="PTHR42788:SF7">
    <property type="entry name" value="NITRATE ABC TRANSPORTER ATP-BINDING PROTEIN"/>
    <property type="match status" value="1"/>
</dbReference>
<dbReference type="STRING" id="87541.AWM71_01320"/>
<sequence length="254" mass="28204">MSIVLDIQHIHKTFNLGTLDAFHALKGLSLTINQGDFITIVGGNGAGKSTLLNAIAGSFFVDEGKFLLEGKEITKDSEEKRASVISRVFQDPKMGTAPRMTVAENLSLAARRGQKRGLAFALNDQRIEQYRQALSSIGLGLEDRLNVEMEKLSGGQRQSIALLMATLVKPKLLLLDEHTAALDPKTSRRILEITNQQVKENQLTALMITHNLQDALTYGNRLLVLDHGQIVQDYNQEEKSKLTKEDLYHILESL</sequence>
<evidence type="ECO:0000313" key="8">
    <source>
        <dbReference type="EMBL" id="KXB37447.1"/>
    </source>
</evidence>
<feature type="domain" description="ABC transporter" evidence="7">
    <location>
        <begin position="5"/>
        <end position="252"/>
    </location>
</feature>
<dbReference type="PANTHER" id="PTHR42788">
    <property type="entry name" value="TAURINE IMPORT ATP-BINDING PROTEIN-RELATED"/>
    <property type="match status" value="1"/>
</dbReference>
<dbReference type="Pfam" id="PF00005">
    <property type="entry name" value="ABC_tran"/>
    <property type="match status" value="1"/>
</dbReference>
<dbReference type="InterPro" id="IPR050166">
    <property type="entry name" value="ABC_transporter_ATP-bind"/>
</dbReference>
<keyword evidence="2" id="KW-0813">Transport</keyword>
<dbReference type="RefSeq" id="WP_060936580.1">
    <property type="nucleotide sequence ID" value="NZ_JBPXSK010000024.1"/>
</dbReference>
<name>A0A133Y2M5_9LACT</name>
<dbReference type="InterPro" id="IPR003593">
    <property type="entry name" value="AAA+_ATPase"/>
</dbReference>
<dbReference type="AlphaFoldDB" id="A0A133Y2M5"/>
<dbReference type="OrthoDB" id="9776369at2"/>
<comment type="subcellular location">
    <subcellularLocation>
        <location evidence="1">Cell membrane</location>
        <topology evidence="1">Peripheral membrane protein</topology>
    </subcellularLocation>
</comment>
<dbReference type="GO" id="GO:0005524">
    <property type="term" value="F:ATP binding"/>
    <property type="evidence" value="ECO:0007669"/>
    <property type="project" value="UniProtKB-KW"/>
</dbReference>
<gene>
    <name evidence="8" type="ORF">HMPREF3187_00522</name>
</gene>
<keyword evidence="4" id="KW-0547">Nucleotide-binding</keyword>
<dbReference type="GO" id="GO:0016887">
    <property type="term" value="F:ATP hydrolysis activity"/>
    <property type="evidence" value="ECO:0007669"/>
    <property type="project" value="InterPro"/>
</dbReference>
<keyword evidence="6" id="KW-0472">Membrane</keyword>
<proteinExistence type="predicted"/>
<dbReference type="Gene3D" id="3.40.50.300">
    <property type="entry name" value="P-loop containing nucleotide triphosphate hydrolases"/>
    <property type="match status" value="1"/>
</dbReference>
<accession>A0A133Y2M5</accession>
<dbReference type="PROSITE" id="PS50893">
    <property type="entry name" value="ABC_TRANSPORTER_2"/>
    <property type="match status" value="1"/>
</dbReference>
<dbReference type="SMART" id="SM00382">
    <property type="entry name" value="AAA"/>
    <property type="match status" value="1"/>
</dbReference>
<evidence type="ECO:0000256" key="6">
    <source>
        <dbReference type="ARBA" id="ARBA00023136"/>
    </source>
</evidence>
<evidence type="ECO:0000256" key="3">
    <source>
        <dbReference type="ARBA" id="ARBA00022475"/>
    </source>
</evidence>
<evidence type="ECO:0000256" key="1">
    <source>
        <dbReference type="ARBA" id="ARBA00004202"/>
    </source>
</evidence>
<evidence type="ECO:0000256" key="5">
    <source>
        <dbReference type="ARBA" id="ARBA00022840"/>
    </source>
</evidence>
<dbReference type="Proteomes" id="UP000070422">
    <property type="component" value="Unassembled WGS sequence"/>
</dbReference>
<dbReference type="SUPFAM" id="SSF52540">
    <property type="entry name" value="P-loop containing nucleoside triphosphate hydrolases"/>
    <property type="match status" value="1"/>
</dbReference>
<evidence type="ECO:0000256" key="4">
    <source>
        <dbReference type="ARBA" id="ARBA00022741"/>
    </source>
</evidence>
<organism evidence="8 9">
    <name type="scientific">Aerococcus christensenii</name>
    <dbReference type="NCBI Taxonomy" id="87541"/>
    <lineage>
        <taxon>Bacteria</taxon>
        <taxon>Bacillati</taxon>
        <taxon>Bacillota</taxon>
        <taxon>Bacilli</taxon>
        <taxon>Lactobacillales</taxon>
        <taxon>Aerococcaceae</taxon>
        <taxon>Aerococcus</taxon>
    </lineage>
</organism>
<reference evidence="8 9" key="1">
    <citation type="submission" date="2016-01" db="EMBL/GenBank/DDBJ databases">
        <authorList>
            <person name="Oliw E.H."/>
        </authorList>
    </citation>
    <scope>NUCLEOTIDE SEQUENCE [LARGE SCALE GENOMIC DNA]</scope>
    <source>
        <strain evidence="8 9">KA00635</strain>
    </source>
</reference>
<evidence type="ECO:0000259" key="7">
    <source>
        <dbReference type="PROSITE" id="PS50893"/>
    </source>
</evidence>
<evidence type="ECO:0000256" key="2">
    <source>
        <dbReference type="ARBA" id="ARBA00022448"/>
    </source>
</evidence>
<dbReference type="GO" id="GO:0005886">
    <property type="term" value="C:plasma membrane"/>
    <property type="evidence" value="ECO:0007669"/>
    <property type="project" value="UniProtKB-SubCell"/>
</dbReference>
<keyword evidence="5 8" id="KW-0067">ATP-binding</keyword>
<keyword evidence="3" id="KW-1003">Cell membrane</keyword>
<dbReference type="PATRIC" id="fig|87541.4.peg.525"/>
<evidence type="ECO:0000313" key="9">
    <source>
        <dbReference type="Proteomes" id="UP000070422"/>
    </source>
</evidence>
<protein>
    <submittedName>
        <fullName evidence="8">ABC transporter, ATP-binding protein</fullName>
    </submittedName>
</protein>
<comment type="caution">
    <text evidence="8">The sequence shown here is derived from an EMBL/GenBank/DDBJ whole genome shotgun (WGS) entry which is preliminary data.</text>
</comment>
<dbReference type="InterPro" id="IPR003439">
    <property type="entry name" value="ABC_transporter-like_ATP-bd"/>
</dbReference>